<comment type="caution">
    <text evidence="4">The sequence shown here is derived from an EMBL/GenBank/DDBJ whole genome shotgun (WGS) entry which is preliminary data.</text>
</comment>
<feature type="domain" description="Endonuclease/exonuclease/phosphatase" evidence="3">
    <location>
        <begin position="109"/>
        <end position="308"/>
    </location>
</feature>
<keyword evidence="1" id="KW-0472">Membrane</keyword>
<keyword evidence="4" id="KW-0255">Endonuclease</keyword>
<evidence type="ECO:0000313" key="4">
    <source>
        <dbReference type="EMBL" id="RAK61333.1"/>
    </source>
</evidence>
<keyword evidence="1" id="KW-0812">Transmembrane</keyword>
<protein>
    <submittedName>
        <fullName evidence="4">Endonuclease</fullName>
    </submittedName>
</protein>
<evidence type="ECO:0000256" key="1">
    <source>
        <dbReference type="SAM" id="Phobius"/>
    </source>
</evidence>
<dbReference type="Pfam" id="PF03372">
    <property type="entry name" value="Exo_endo_phos"/>
    <property type="match status" value="1"/>
</dbReference>
<dbReference type="GO" id="GO:0004519">
    <property type="term" value="F:endonuclease activity"/>
    <property type="evidence" value="ECO:0007669"/>
    <property type="project" value="UniProtKB-KW"/>
</dbReference>
<dbReference type="RefSeq" id="WP_111458625.1">
    <property type="nucleotide sequence ID" value="NZ_QFYP01000001.1"/>
</dbReference>
<reference evidence="5" key="1">
    <citation type="submission" date="2018-05" db="EMBL/GenBank/DDBJ databases">
        <authorList>
            <person name="Li X."/>
        </authorList>
    </citation>
    <scope>NUCLEOTIDE SEQUENCE [LARGE SCALE GENOMIC DNA]</scope>
    <source>
        <strain evidence="5">HKS-05</strain>
    </source>
</reference>
<gene>
    <name evidence="4" type="ORF">DJ021_16750</name>
</gene>
<dbReference type="InterPro" id="IPR036691">
    <property type="entry name" value="Endo/exonu/phosph_ase_sf"/>
</dbReference>
<feature type="chain" id="PRO_5016452111" evidence="2">
    <location>
        <begin position="25"/>
        <end position="321"/>
    </location>
</feature>
<dbReference type="AlphaFoldDB" id="A0A328B2B2"/>
<evidence type="ECO:0000259" key="3">
    <source>
        <dbReference type="Pfam" id="PF03372"/>
    </source>
</evidence>
<dbReference type="InterPro" id="IPR005135">
    <property type="entry name" value="Endo/exonuclease/phosphatase"/>
</dbReference>
<keyword evidence="1" id="KW-1133">Transmembrane helix</keyword>
<dbReference type="EMBL" id="QFYP01000001">
    <property type="protein sequence ID" value="RAK61333.1"/>
    <property type="molecule type" value="Genomic_DNA"/>
</dbReference>
<organism evidence="4 5">
    <name type="scientific">Phenylobacterium hankyongense</name>
    <dbReference type="NCBI Taxonomy" id="1813876"/>
    <lineage>
        <taxon>Bacteria</taxon>
        <taxon>Pseudomonadati</taxon>
        <taxon>Pseudomonadota</taxon>
        <taxon>Alphaproteobacteria</taxon>
        <taxon>Caulobacterales</taxon>
        <taxon>Caulobacteraceae</taxon>
        <taxon>Phenylobacterium</taxon>
    </lineage>
</organism>
<keyword evidence="5" id="KW-1185">Reference proteome</keyword>
<feature type="transmembrane region" description="Helical" evidence="1">
    <location>
        <begin position="45"/>
        <end position="63"/>
    </location>
</feature>
<evidence type="ECO:0000256" key="2">
    <source>
        <dbReference type="SAM" id="SignalP"/>
    </source>
</evidence>
<evidence type="ECO:0000313" key="5">
    <source>
        <dbReference type="Proteomes" id="UP000249842"/>
    </source>
</evidence>
<dbReference type="Gene3D" id="3.60.10.10">
    <property type="entry name" value="Endonuclease/exonuclease/phosphatase"/>
    <property type="match status" value="1"/>
</dbReference>
<dbReference type="OrthoDB" id="3808618at2"/>
<proteinExistence type="predicted"/>
<dbReference type="SUPFAM" id="SSF56219">
    <property type="entry name" value="DNase I-like"/>
    <property type="match status" value="1"/>
</dbReference>
<keyword evidence="2" id="KW-0732">Signal</keyword>
<accession>A0A328B2B2</accession>
<keyword evidence="4" id="KW-0378">Hydrolase</keyword>
<keyword evidence="4" id="KW-0540">Nuclease</keyword>
<name>A0A328B2B2_9CAUL</name>
<dbReference type="Proteomes" id="UP000249842">
    <property type="component" value="Unassembled WGS sequence"/>
</dbReference>
<feature type="transmembrane region" description="Helical" evidence="1">
    <location>
        <begin position="70"/>
        <end position="87"/>
    </location>
</feature>
<sequence length="321" mass="35090">MRFLRVVFTAILATFLLGLGAVCAAAAVAAQWGRTSLAFDVLTHFAPFWLAGALVATLAGLALRGPVRVAIVGLGLVGTFAAGALIAPELVRHTGPHAAPGAPGQLKIVQFNAWHNNADLERTIDWLAREAPDIVVIEETTPAIRALIAAKTNWYVTCPKCEVMILSRRPPVADGVAFLGHRSGPLSRATFRDARGEFTVLGVHNAWPTDPDQPMQERRLAAAVARFPRERTIVTGDFNSTPWSFSRRRWDRALGLVRRERALFSWPAVQYKRLRWTGFPYLAIDHVYAGSGWATVSVRRGPKLGSDHYPVVVILAPVAPR</sequence>
<feature type="signal peptide" evidence="2">
    <location>
        <begin position="1"/>
        <end position="24"/>
    </location>
</feature>